<dbReference type="EMBL" id="PECK01000001">
    <property type="protein sequence ID" value="TDZ98173.1"/>
    <property type="molecule type" value="Genomic_DNA"/>
</dbReference>
<evidence type="ECO:0000259" key="10">
    <source>
        <dbReference type="Pfam" id="PF02770"/>
    </source>
</evidence>
<keyword evidence="4" id="KW-0101">Branched-chain amino acid catabolism</keyword>
<comment type="similarity">
    <text evidence="3 8">Belongs to the acyl-CoA dehydrogenase family.</text>
</comment>
<dbReference type="EMBL" id="PECM01000009">
    <property type="protein sequence ID" value="TEA02702.1"/>
    <property type="molecule type" value="Genomic_DNA"/>
</dbReference>
<keyword evidence="6 8" id="KW-0274">FAD</keyword>
<evidence type="ECO:0000313" key="12">
    <source>
        <dbReference type="EMBL" id="TDZ98173.1"/>
    </source>
</evidence>
<evidence type="ECO:0000256" key="4">
    <source>
        <dbReference type="ARBA" id="ARBA00022456"/>
    </source>
</evidence>
<dbReference type="InterPro" id="IPR009075">
    <property type="entry name" value="AcylCo_DH/oxidase_C"/>
</dbReference>
<evidence type="ECO:0000256" key="6">
    <source>
        <dbReference type="ARBA" id="ARBA00022827"/>
    </source>
</evidence>
<organism evidence="12 15">
    <name type="scientific">Mycobacteroides salmoniphilum</name>
    <dbReference type="NCBI Taxonomy" id="404941"/>
    <lineage>
        <taxon>Bacteria</taxon>
        <taxon>Bacillati</taxon>
        <taxon>Actinomycetota</taxon>
        <taxon>Actinomycetes</taxon>
        <taxon>Mycobacteriales</taxon>
        <taxon>Mycobacteriaceae</taxon>
        <taxon>Mycobacteroides</taxon>
    </lineage>
</organism>
<dbReference type="InterPro" id="IPR036250">
    <property type="entry name" value="AcylCo_DH-like_C"/>
</dbReference>
<dbReference type="PROSITE" id="PS00073">
    <property type="entry name" value="ACYL_COA_DH_2"/>
    <property type="match status" value="1"/>
</dbReference>
<accession>A0A4R8SKH4</accession>
<feature type="domain" description="Acyl-CoA dehydrogenase/oxidase N-terminal" evidence="11">
    <location>
        <begin position="18"/>
        <end position="128"/>
    </location>
</feature>
<dbReference type="InterPro" id="IPR006089">
    <property type="entry name" value="Acyl-CoA_DH_CS"/>
</dbReference>
<evidence type="ECO:0000256" key="3">
    <source>
        <dbReference type="ARBA" id="ARBA00009347"/>
    </source>
</evidence>
<evidence type="ECO:0000259" key="9">
    <source>
        <dbReference type="Pfam" id="PF00441"/>
    </source>
</evidence>
<dbReference type="Pfam" id="PF00441">
    <property type="entry name" value="Acyl-CoA_dh_1"/>
    <property type="match status" value="1"/>
</dbReference>
<comment type="caution">
    <text evidence="12">The sequence shown here is derived from an EMBL/GenBank/DDBJ whole genome shotgun (WGS) entry which is preliminary data.</text>
</comment>
<dbReference type="RefSeq" id="WP_134144781.1">
    <property type="nucleotide sequence ID" value="NZ_PECK01000001.1"/>
</dbReference>
<sequence length="388" mass="42431">MTTVAEPKYRSPWADDDVVALKEMATKFLVSEALPHRERWIEQKHVDREFWLAAGKIGLLCAAIPEEYGGGGGTFAHDLVIFQAALELTEMGFGGGASVHSGLVANYINVYGTEEQKHRWLPKMARGEFIGAIAMTEPGGGSDLKAIRTTATRSGDHYVVNGSKTFISNGASADIVILVLKTDPAAGVRGVSLLVVETRDLPGYSVGRVLDKVGMKAQDTAELFFEDMRVPVANLLGEEGKGYAYAMTQLAHERVLISDMAATMAEAAVAETVRYTKERHAFGAPLIELQNTRFELAQCATLARVTRVYVDSCIERHLRGELDATSASMAKLYATDVQCEVIDRCVQLFGGYGYTLEYPIARRYVDSRAQKIYAGTSEVMKELIARSL</sequence>
<evidence type="ECO:0000313" key="14">
    <source>
        <dbReference type="Proteomes" id="UP000294844"/>
    </source>
</evidence>
<evidence type="ECO:0000256" key="8">
    <source>
        <dbReference type="RuleBase" id="RU362125"/>
    </source>
</evidence>
<comment type="pathway">
    <text evidence="2">Amino-acid degradation; L-valine degradation.</text>
</comment>
<dbReference type="Pfam" id="PF02771">
    <property type="entry name" value="Acyl-CoA_dh_N"/>
    <property type="match status" value="1"/>
</dbReference>
<dbReference type="InterPro" id="IPR009100">
    <property type="entry name" value="AcylCoA_DH/oxidase_NM_dom_sf"/>
</dbReference>
<dbReference type="InterPro" id="IPR006091">
    <property type="entry name" value="Acyl-CoA_Oxase/DH_mid-dom"/>
</dbReference>
<keyword evidence="5 8" id="KW-0285">Flavoprotein</keyword>
<dbReference type="EC" id="1.3.99.-" evidence="12"/>
<dbReference type="Gene3D" id="2.40.110.10">
    <property type="entry name" value="Butyryl-CoA Dehydrogenase, subunit A, domain 2"/>
    <property type="match status" value="1"/>
</dbReference>
<evidence type="ECO:0000256" key="5">
    <source>
        <dbReference type="ARBA" id="ARBA00022630"/>
    </source>
</evidence>
<dbReference type="InterPro" id="IPR013786">
    <property type="entry name" value="AcylCoA_DH/ox_N"/>
</dbReference>
<keyword evidence="7 8" id="KW-0560">Oxidoreductase</keyword>
<proteinExistence type="inferred from homology"/>
<dbReference type="Gene3D" id="1.10.540.10">
    <property type="entry name" value="Acyl-CoA dehydrogenase/oxidase, N-terminal domain"/>
    <property type="match status" value="1"/>
</dbReference>
<dbReference type="OrthoDB" id="8876745at2"/>
<dbReference type="Gene3D" id="1.20.140.10">
    <property type="entry name" value="Butyryl-CoA Dehydrogenase, subunit A, domain 3"/>
    <property type="match status" value="1"/>
</dbReference>
<evidence type="ECO:0000313" key="15">
    <source>
        <dbReference type="Proteomes" id="UP000295685"/>
    </source>
</evidence>
<name>A0A4R8SKH4_9MYCO</name>
<feature type="domain" description="Acyl-CoA oxidase/dehydrogenase middle" evidence="10">
    <location>
        <begin position="132"/>
        <end position="228"/>
    </location>
</feature>
<comment type="cofactor">
    <cofactor evidence="1 8">
        <name>FAD</name>
        <dbReference type="ChEBI" id="CHEBI:57692"/>
    </cofactor>
</comment>
<dbReference type="SUPFAM" id="SSF56645">
    <property type="entry name" value="Acyl-CoA dehydrogenase NM domain-like"/>
    <property type="match status" value="1"/>
</dbReference>
<dbReference type="PANTHER" id="PTHR43884:SF12">
    <property type="entry name" value="ISOVALERYL-COA DEHYDROGENASE, MITOCHONDRIAL-RELATED"/>
    <property type="match status" value="1"/>
</dbReference>
<dbReference type="InterPro" id="IPR037069">
    <property type="entry name" value="AcylCoA_DH/ox_N_sf"/>
</dbReference>
<dbReference type="Proteomes" id="UP000294844">
    <property type="component" value="Unassembled WGS sequence"/>
</dbReference>
<dbReference type="GO" id="GO:0050660">
    <property type="term" value="F:flavin adenine dinucleotide binding"/>
    <property type="evidence" value="ECO:0007669"/>
    <property type="project" value="InterPro"/>
</dbReference>
<evidence type="ECO:0000256" key="7">
    <source>
        <dbReference type="ARBA" id="ARBA00023002"/>
    </source>
</evidence>
<keyword evidence="14" id="KW-1185">Reference proteome</keyword>
<reference evidence="14 15" key="1">
    <citation type="journal article" date="2019" name="Sci. Rep.">
        <title>Extended insight into the Mycobacterium chelonae-abscessus complex through whole genome sequencing of Mycobacterium salmoniphilum outbreak and Mycobacterium salmoniphilum-like strains.</title>
        <authorList>
            <person name="Behra P.R.K."/>
            <person name="Das S."/>
            <person name="Pettersson B.M.F."/>
            <person name="Shirreff L."/>
            <person name="DuCote T."/>
            <person name="Jacobsson K.G."/>
            <person name="Ennis D.G."/>
            <person name="Kirsebom L.A."/>
        </authorList>
    </citation>
    <scope>NUCLEOTIDE SEQUENCE [LARGE SCALE GENOMIC DNA]</scope>
    <source>
        <strain evidence="13 14">CCUG 60883</strain>
        <strain evidence="12 15">CCUG 60885</strain>
    </source>
</reference>
<dbReference type="GO" id="GO:0003995">
    <property type="term" value="F:acyl-CoA dehydrogenase activity"/>
    <property type="evidence" value="ECO:0007669"/>
    <property type="project" value="InterPro"/>
</dbReference>
<evidence type="ECO:0000313" key="13">
    <source>
        <dbReference type="EMBL" id="TEA02702.1"/>
    </source>
</evidence>
<evidence type="ECO:0000259" key="11">
    <source>
        <dbReference type="Pfam" id="PF02771"/>
    </source>
</evidence>
<dbReference type="FunFam" id="2.40.110.10:FF:000001">
    <property type="entry name" value="Acyl-CoA dehydrogenase, mitochondrial"/>
    <property type="match status" value="1"/>
</dbReference>
<dbReference type="InterPro" id="IPR046373">
    <property type="entry name" value="Acyl-CoA_Oxase/DH_mid-dom_sf"/>
</dbReference>
<dbReference type="Proteomes" id="UP000295685">
    <property type="component" value="Unassembled WGS sequence"/>
</dbReference>
<dbReference type="FunFam" id="1.20.140.10:FF:000001">
    <property type="entry name" value="Acyl-CoA dehydrogenase"/>
    <property type="match status" value="1"/>
</dbReference>
<dbReference type="PANTHER" id="PTHR43884">
    <property type="entry name" value="ACYL-COA DEHYDROGENASE"/>
    <property type="match status" value="1"/>
</dbReference>
<dbReference type="AlphaFoldDB" id="A0A4R8SKH4"/>
<dbReference type="SUPFAM" id="SSF47203">
    <property type="entry name" value="Acyl-CoA dehydrogenase C-terminal domain-like"/>
    <property type="match status" value="1"/>
</dbReference>
<dbReference type="GO" id="GO:0009083">
    <property type="term" value="P:branched-chain amino acid catabolic process"/>
    <property type="evidence" value="ECO:0007669"/>
    <property type="project" value="UniProtKB-KW"/>
</dbReference>
<evidence type="ECO:0000256" key="1">
    <source>
        <dbReference type="ARBA" id="ARBA00001974"/>
    </source>
</evidence>
<feature type="domain" description="Acyl-CoA dehydrogenase/oxidase C-terminal" evidence="9">
    <location>
        <begin position="240"/>
        <end position="388"/>
    </location>
</feature>
<evidence type="ECO:0000256" key="2">
    <source>
        <dbReference type="ARBA" id="ARBA00005109"/>
    </source>
</evidence>
<gene>
    <name evidence="12" type="primary">mmgC_1</name>
    <name evidence="13" type="synonym">mmgC_9</name>
    <name evidence="13" type="ORF">CCUG60883_03320</name>
    <name evidence="12" type="ORF">CCUG60885_00037</name>
</gene>
<dbReference type="PROSITE" id="PS00072">
    <property type="entry name" value="ACYL_COA_DH_1"/>
    <property type="match status" value="1"/>
</dbReference>
<dbReference type="Pfam" id="PF02770">
    <property type="entry name" value="Acyl-CoA_dh_M"/>
    <property type="match status" value="1"/>
</dbReference>
<protein>
    <submittedName>
        <fullName evidence="12">Acyl-CoA dehydrogenase</fullName>
        <ecNumber evidence="12">1.3.99.-</ecNumber>
    </submittedName>
</protein>